<name>A0A2X2YCX4_CLOPF</name>
<dbReference type="GO" id="GO:0003676">
    <property type="term" value="F:nucleic acid binding"/>
    <property type="evidence" value="ECO:0007669"/>
    <property type="project" value="InterPro"/>
</dbReference>
<dbReference type="InterPro" id="IPR004805">
    <property type="entry name" value="DnaE2/DnaE/PolC"/>
</dbReference>
<proteinExistence type="predicted"/>
<dbReference type="Pfam" id="PF17657">
    <property type="entry name" value="DNA_pol3_finger"/>
    <property type="match status" value="1"/>
</dbReference>
<dbReference type="Gene3D" id="1.10.150.870">
    <property type="match status" value="1"/>
</dbReference>
<dbReference type="GO" id="GO:0008408">
    <property type="term" value="F:3'-5' exonuclease activity"/>
    <property type="evidence" value="ECO:0007669"/>
    <property type="project" value="InterPro"/>
</dbReference>
<gene>
    <name evidence="4" type="primary">dnaE</name>
    <name evidence="4" type="ORF">NCTC10719_02450</name>
</gene>
<dbReference type="InterPro" id="IPR012340">
    <property type="entry name" value="NA-bd_OB-fold"/>
</dbReference>
<dbReference type="InterPro" id="IPR040982">
    <property type="entry name" value="DNA_pol3_finger"/>
</dbReference>
<dbReference type="GO" id="GO:0003887">
    <property type="term" value="F:DNA-directed DNA polymerase activity"/>
    <property type="evidence" value="ECO:0007669"/>
    <property type="project" value="UniProtKB-EC"/>
</dbReference>
<evidence type="ECO:0000259" key="2">
    <source>
        <dbReference type="Pfam" id="PF14579"/>
    </source>
</evidence>
<dbReference type="PANTHER" id="PTHR32294:SF0">
    <property type="entry name" value="DNA POLYMERASE III SUBUNIT ALPHA"/>
    <property type="match status" value="1"/>
</dbReference>
<dbReference type="AlphaFoldDB" id="A0A2X2YCX4"/>
<evidence type="ECO:0000259" key="1">
    <source>
        <dbReference type="Pfam" id="PF01336"/>
    </source>
</evidence>
<dbReference type="Pfam" id="PF14579">
    <property type="entry name" value="HHH_6"/>
    <property type="match status" value="1"/>
</dbReference>
<accession>A0A2X2YCX4</accession>
<dbReference type="GO" id="GO:0006260">
    <property type="term" value="P:DNA replication"/>
    <property type="evidence" value="ECO:0007669"/>
    <property type="project" value="InterPro"/>
</dbReference>
<protein>
    <submittedName>
        <fullName evidence="4">DNA polymerase III, alpha subunit, interruption-C</fullName>
        <ecNumber evidence="4">2.7.7.7</ecNumber>
    </submittedName>
</protein>
<keyword evidence="4" id="KW-0548">Nucleotidyltransferase</keyword>
<dbReference type="EMBL" id="UAWG01000019">
    <property type="protein sequence ID" value="SQB60793.1"/>
    <property type="molecule type" value="Genomic_DNA"/>
</dbReference>
<dbReference type="InterPro" id="IPR004365">
    <property type="entry name" value="NA-bd_OB_tRNA"/>
</dbReference>
<feature type="domain" description="DNA polymerase helix-hairpin-helix motif" evidence="2">
    <location>
        <begin position="245"/>
        <end position="334"/>
    </location>
</feature>
<dbReference type="Gene3D" id="2.40.50.140">
    <property type="entry name" value="Nucleic acid-binding proteins"/>
    <property type="match status" value="1"/>
</dbReference>
<dbReference type="NCBIfam" id="TIGR00594">
    <property type="entry name" value="polc"/>
    <property type="match status" value="1"/>
</dbReference>
<reference evidence="4 5" key="1">
    <citation type="submission" date="2018-06" db="EMBL/GenBank/DDBJ databases">
        <authorList>
            <consortium name="Pathogen Informatics"/>
            <person name="Doyle S."/>
        </authorList>
    </citation>
    <scope>NUCLEOTIDE SEQUENCE [LARGE SCALE GENOMIC DNA]</scope>
    <source>
        <strain evidence="4 5">NCTC10719</strain>
    </source>
</reference>
<dbReference type="InterPro" id="IPR029460">
    <property type="entry name" value="DNAPol_HHH"/>
</dbReference>
<evidence type="ECO:0000313" key="5">
    <source>
        <dbReference type="Proteomes" id="UP000249986"/>
    </source>
</evidence>
<dbReference type="Proteomes" id="UP000249986">
    <property type="component" value="Unassembled WGS sequence"/>
</dbReference>
<evidence type="ECO:0000259" key="3">
    <source>
        <dbReference type="Pfam" id="PF17657"/>
    </source>
</evidence>
<sequence>MRDAVDMIKYNRGVDIDLDNLDFDDKEVYKMIGEGNTVGVFQLESAGMTSFMKELKPDCLEDIIAGISLYRPGPMAEIPRYISGKRDPKSVEYIVPELENILNVTYGVMVYQEQVMEIVRKLAGYSMGRSDLVRRAMSKKKHKVMEEERKNFIYGIEDENGNIEVPGCLRNGISAEAANKIFDSMMDFASYAFNKSHAAAYAVIGFQTAYLMRYYPVEFLAAMLNSVMGNSDKVSEYIRSAEKLGIQVLPPDINESYTKFTVKGDTIRFGMGAIKNVGVNVVENIAKSRDEKGRFTSLMDFCNKIDLSIVNKRSVESLIKAGTFDSLKVYRSQLLSVFEKIMDGVYSQRKKNIDGQMSLFGALQEESESNLEIRYPNIKEFNKKYMLAMEKEMTGLYMSGHPLDDYEKPLKEQTSITIEKIIEAQKNLNEQKNVELEDLVLDSSLTDGTRVVIGGILTNVSRKVTRNNTLMAFAKVEDLTGYLECVIFPKTLEKCNALVNEDSFVLIRGRVSLKEDEEPKILCEDIQPLELINSSKVYIKVEDREKANMIVKPLRVLLSQYKGDSPVYIFAAKEKASFRLNRDMWVDLDTDVIDFLISKFGEGNVKVVEG</sequence>
<keyword evidence="4" id="KW-0808">Transferase</keyword>
<dbReference type="Pfam" id="PF01336">
    <property type="entry name" value="tRNA_anti-codon"/>
    <property type="match status" value="1"/>
</dbReference>
<dbReference type="PANTHER" id="PTHR32294">
    <property type="entry name" value="DNA POLYMERASE III SUBUNIT ALPHA"/>
    <property type="match status" value="1"/>
</dbReference>
<feature type="domain" description="DNA polymerase III alpha subunit finger" evidence="3">
    <location>
        <begin position="1"/>
        <end position="159"/>
    </location>
</feature>
<organism evidence="4 5">
    <name type="scientific">Clostridium perfringens</name>
    <dbReference type="NCBI Taxonomy" id="1502"/>
    <lineage>
        <taxon>Bacteria</taxon>
        <taxon>Bacillati</taxon>
        <taxon>Bacillota</taxon>
        <taxon>Clostridia</taxon>
        <taxon>Eubacteriales</taxon>
        <taxon>Clostridiaceae</taxon>
        <taxon>Clostridium</taxon>
    </lineage>
</organism>
<dbReference type="EC" id="2.7.7.7" evidence="4"/>
<feature type="domain" description="OB" evidence="1">
    <location>
        <begin position="451"/>
        <end position="529"/>
    </location>
</feature>
<evidence type="ECO:0000313" key="4">
    <source>
        <dbReference type="EMBL" id="SQB60793.1"/>
    </source>
</evidence>
<dbReference type="CDD" id="cd04485">
    <property type="entry name" value="DnaE_OBF"/>
    <property type="match status" value="1"/>
</dbReference>